<reference evidence="2 3" key="1">
    <citation type="submission" date="2014-04" db="EMBL/GenBank/DDBJ databases">
        <authorList>
            <consortium name="DOE Joint Genome Institute"/>
            <person name="Kuo A."/>
            <person name="Kohler A."/>
            <person name="Nagy L.G."/>
            <person name="Floudas D."/>
            <person name="Copeland A."/>
            <person name="Barry K.W."/>
            <person name="Cichocki N."/>
            <person name="Veneault-Fourrey C."/>
            <person name="LaButti K."/>
            <person name="Lindquist E.A."/>
            <person name="Lipzen A."/>
            <person name="Lundell T."/>
            <person name="Morin E."/>
            <person name="Murat C."/>
            <person name="Sun H."/>
            <person name="Tunlid A."/>
            <person name="Henrissat B."/>
            <person name="Grigoriev I.V."/>
            <person name="Hibbett D.S."/>
            <person name="Martin F."/>
            <person name="Nordberg H.P."/>
            <person name="Cantor M.N."/>
            <person name="Hua S.X."/>
        </authorList>
    </citation>
    <scope>NUCLEOTIDE SEQUENCE [LARGE SCALE GENOMIC DNA]</scope>
    <source>
        <strain evidence="2 3">LaAM-08-1</strain>
    </source>
</reference>
<protein>
    <submittedName>
        <fullName evidence="2">Uncharacterized protein</fullName>
    </submittedName>
</protein>
<evidence type="ECO:0000313" key="2">
    <source>
        <dbReference type="EMBL" id="KIK00503.1"/>
    </source>
</evidence>
<organism evidence="2 3">
    <name type="scientific">Laccaria amethystina LaAM-08-1</name>
    <dbReference type="NCBI Taxonomy" id="1095629"/>
    <lineage>
        <taxon>Eukaryota</taxon>
        <taxon>Fungi</taxon>
        <taxon>Dikarya</taxon>
        <taxon>Basidiomycota</taxon>
        <taxon>Agaricomycotina</taxon>
        <taxon>Agaricomycetes</taxon>
        <taxon>Agaricomycetidae</taxon>
        <taxon>Agaricales</taxon>
        <taxon>Agaricineae</taxon>
        <taxon>Hydnangiaceae</taxon>
        <taxon>Laccaria</taxon>
    </lineage>
</organism>
<dbReference type="AlphaFoldDB" id="A0A0C9XXE2"/>
<evidence type="ECO:0000256" key="1">
    <source>
        <dbReference type="SAM" id="MobiDB-lite"/>
    </source>
</evidence>
<name>A0A0C9XXE2_9AGAR</name>
<keyword evidence="3" id="KW-1185">Reference proteome</keyword>
<proteinExistence type="predicted"/>
<dbReference type="HOGENOM" id="CLU_2558654_0_0_1"/>
<evidence type="ECO:0000313" key="3">
    <source>
        <dbReference type="Proteomes" id="UP000054477"/>
    </source>
</evidence>
<sequence length="82" mass="9500">MKLRKSLHNVNHLNPQPPRRRCVPGQRREGGWINLAETMNFCGSPRCLIVESELGVVERGRELVLIHRALQAERILFFCVRP</sequence>
<feature type="region of interest" description="Disordered" evidence="1">
    <location>
        <begin position="1"/>
        <end position="25"/>
    </location>
</feature>
<dbReference type="Proteomes" id="UP000054477">
    <property type="component" value="Unassembled WGS sequence"/>
</dbReference>
<dbReference type="EMBL" id="KN838624">
    <property type="protein sequence ID" value="KIK00503.1"/>
    <property type="molecule type" value="Genomic_DNA"/>
</dbReference>
<gene>
    <name evidence="2" type="ORF">K443DRAFT_602925</name>
</gene>
<reference evidence="3" key="2">
    <citation type="submission" date="2015-01" db="EMBL/GenBank/DDBJ databases">
        <title>Evolutionary Origins and Diversification of the Mycorrhizal Mutualists.</title>
        <authorList>
            <consortium name="DOE Joint Genome Institute"/>
            <consortium name="Mycorrhizal Genomics Consortium"/>
            <person name="Kohler A."/>
            <person name="Kuo A."/>
            <person name="Nagy L.G."/>
            <person name="Floudas D."/>
            <person name="Copeland A."/>
            <person name="Barry K.W."/>
            <person name="Cichocki N."/>
            <person name="Veneault-Fourrey C."/>
            <person name="LaButti K."/>
            <person name="Lindquist E.A."/>
            <person name="Lipzen A."/>
            <person name="Lundell T."/>
            <person name="Morin E."/>
            <person name="Murat C."/>
            <person name="Riley R."/>
            <person name="Ohm R."/>
            <person name="Sun H."/>
            <person name="Tunlid A."/>
            <person name="Henrissat B."/>
            <person name="Grigoriev I.V."/>
            <person name="Hibbett D.S."/>
            <person name="Martin F."/>
        </authorList>
    </citation>
    <scope>NUCLEOTIDE SEQUENCE [LARGE SCALE GENOMIC DNA]</scope>
    <source>
        <strain evidence="3">LaAM-08-1</strain>
    </source>
</reference>
<accession>A0A0C9XXE2</accession>